<dbReference type="AlphaFoldDB" id="I1YGH5"/>
<keyword evidence="2" id="KW-1185">Reference proteome</keyword>
<evidence type="ECO:0000313" key="1">
    <source>
        <dbReference type="EMBL" id="AFJ02018.1"/>
    </source>
</evidence>
<sequence>MSLVFKKISDYLALAGSALRGNEFILLSDTESDGSYTATTIAYDAGTKTISDSNNSLPLVKPGGYVQVTGSTVSALNGVHEVVSSTAGAIVITSAVATPETAGASITIAEIAANYRTTLADLQAFFTAASIPNPLNGVNIQNAWADKIRGKPVDVTGNISGNALDFDYDDGDFQYATLSAADTDITVSNMPAGAQLKIILFAADTYAPDVSALTPLLNGDGITFSPVTVILAETLNNTTIRYIAAGGYAS</sequence>
<evidence type="ECO:0000313" key="2">
    <source>
        <dbReference type="Proteomes" id="UP000009145"/>
    </source>
</evidence>
<dbReference type="KEGG" id="mec:Q7C_849"/>
<dbReference type="STRING" id="754477.Q7C_849"/>
<proteinExistence type="predicted"/>
<name>I1YGH5_METFJ</name>
<organism evidence="1 2">
    <name type="scientific">Methylophaga frappieri (strain ATCC BAA-2434 / DSM 25690 / JAM7)</name>
    <dbReference type="NCBI Taxonomy" id="754477"/>
    <lineage>
        <taxon>Bacteria</taxon>
        <taxon>Pseudomonadati</taxon>
        <taxon>Pseudomonadota</taxon>
        <taxon>Gammaproteobacteria</taxon>
        <taxon>Thiotrichales</taxon>
        <taxon>Piscirickettsiaceae</taxon>
        <taxon>Methylophaga</taxon>
    </lineage>
</organism>
<accession>I1YGH5</accession>
<gene>
    <name evidence="1" type="ordered locus">Q7C_849</name>
</gene>
<dbReference type="HOGENOM" id="CLU_1110418_0_0_6"/>
<dbReference type="Proteomes" id="UP000009145">
    <property type="component" value="Chromosome"/>
</dbReference>
<dbReference type="RefSeq" id="WP_014703439.1">
    <property type="nucleotide sequence ID" value="NC_017856.1"/>
</dbReference>
<protein>
    <submittedName>
        <fullName evidence="1">Uncharacterized protein</fullName>
    </submittedName>
</protein>
<dbReference type="EMBL" id="CP003380">
    <property type="protein sequence ID" value="AFJ02018.1"/>
    <property type="molecule type" value="Genomic_DNA"/>
</dbReference>
<reference evidence="1 2" key="1">
    <citation type="journal article" date="2012" name="J. Bacteriol.">
        <title>Complete genome sequences of Methylophaga sp. strain JAM1 and Methylophaga sp. strain JAM7.</title>
        <authorList>
            <person name="Villeneuve C."/>
            <person name="Martineau C."/>
            <person name="Mauffrey F."/>
            <person name="Villemur R."/>
        </authorList>
    </citation>
    <scope>NUCLEOTIDE SEQUENCE [LARGE SCALE GENOMIC DNA]</scope>
    <source>
        <strain evidence="1 2">JAM7</strain>
    </source>
</reference>
<dbReference type="PATRIC" id="fig|754477.3.peg.838"/>